<dbReference type="Proteomes" id="UP000053647">
    <property type="component" value="Unassembled WGS sequence"/>
</dbReference>
<dbReference type="Pfam" id="PF00240">
    <property type="entry name" value="ubiquitin"/>
    <property type="match status" value="1"/>
</dbReference>
<name>A0A0C9TN38_PAXIN</name>
<feature type="domain" description="Ubiquitin-like" evidence="1">
    <location>
        <begin position="396"/>
        <end position="431"/>
    </location>
</feature>
<proteinExistence type="predicted"/>
<dbReference type="Gene3D" id="3.10.20.90">
    <property type="entry name" value="Phosphatidylinositol 3-kinase Catalytic Subunit, Chain A, domain 1"/>
    <property type="match status" value="1"/>
</dbReference>
<dbReference type="HOGENOM" id="CLU_027438_2_0_1"/>
<protein>
    <recommendedName>
        <fullName evidence="1">Ubiquitin-like domain-containing protein</fullName>
    </recommendedName>
</protein>
<evidence type="ECO:0000313" key="2">
    <source>
        <dbReference type="EMBL" id="KIJ09212.1"/>
    </source>
</evidence>
<dbReference type="OrthoDB" id="428577at2759"/>
<keyword evidence="3" id="KW-1185">Reference proteome</keyword>
<sequence length="623" mass="68071">MITSIDVIIFVSSPDGSGETAVHIEALHLPLQFDEIVKKLIEAGYPKPTTLISRRQCHAVTVTEEPSGCTPDGGWQVDMYVFTRFTWAESQVTICMGQPYSDQPLLHFYHKIFVARGAEQNLSSHVDEARLAEDGWHGSVALVSNLKIQFHRTIRVPDNDKTHALPPDMGAFKLFNVGEASATLPKSMIAKGGCSSMYQREAMWMSFKLRDENQEPLAVKVSVGGVNALTGLPQNVSARGRQDYMSISGQNGQLWLDGISTSPGIVRQFVAVPLGKGYTVEGQVTGAEVCLILFVRLRLMVFQNVGGIQIDVFPKYDTTGIKVAHLGSDVSIYKTARQLGLKVGESIQLTSCWSVILTDGSSCVVNQRPSIIELTASGGVLIHVKTLTGKTLDIARIHDLERIPPDQQRLVFAGKQLEDGRTLSVLRLRGGYREAGFSAGGRNRDPLPITAYDHDRVQRFHVSVINAAYFSKLTGLPNPPSPITPQTYLDHKLPWFALYDEDIPSANNMSSPTPLTNVRSIAQIDAARASTSGRLVTLWTRFVAAMLMPGKEDVGRVATTLMSGEEDAGRAVTMLMPGKEDGDKADALSFDERIGKLRAGAQSRTVYSFGLKEHAISELCGET</sequence>
<reference evidence="3" key="2">
    <citation type="submission" date="2015-01" db="EMBL/GenBank/DDBJ databases">
        <title>Evolutionary Origins and Diversification of the Mycorrhizal Mutualists.</title>
        <authorList>
            <consortium name="DOE Joint Genome Institute"/>
            <consortium name="Mycorrhizal Genomics Consortium"/>
            <person name="Kohler A."/>
            <person name="Kuo A."/>
            <person name="Nagy L.G."/>
            <person name="Floudas D."/>
            <person name="Copeland A."/>
            <person name="Barry K.W."/>
            <person name="Cichocki N."/>
            <person name="Veneault-Fourrey C."/>
            <person name="LaButti K."/>
            <person name="Lindquist E.A."/>
            <person name="Lipzen A."/>
            <person name="Lundell T."/>
            <person name="Morin E."/>
            <person name="Murat C."/>
            <person name="Riley R."/>
            <person name="Ohm R."/>
            <person name="Sun H."/>
            <person name="Tunlid A."/>
            <person name="Henrissat B."/>
            <person name="Grigoriev I.V."/>
            <person name="Hibbett D.S."/>
            <person name="Martin F."/>
        </authorList>
    </citation>
    <scope>NUCLEOTIDE SEQUENCE [LARGE SCALE GENOMIC DNA]</scope>
    <source>
        <strain evidence="3">ATCC 200175</strain>
    </source>
</reference>
<gene>
    <name evidence="2" type="ORF">PAXINDRAFT_102313</name>
</gene>
<evidence type="ECO:0000313" key="3">
    <source>
        <dbReference type="Proteomes" id="UP000053647"/>
    </source>
</evidence>
<accession>A0A0C9TN38</accession>
<evidence type="ECO:0000259" key="1">
    <source>
        <dbReference type="PROSITE" id="PS50053"/>
    </source>
</evidence>
<dbReference type="SUPFAM" id="SSF54236">
    <property type="entry name" value="Ubiquitin-like"/>
    <property type="match status" value="1"/>
</dbReference>
<dbReference type="InterPro" id="IPR029071">
    <property type="entry name" value="Ubiquitin-like_domsf"/>
</dbReference>
<dbReference type="AlphaFoldDB" id="A0A0C9TN38"/>
<organism evidence="2 3">
    <name type="scientific">Paxillus involutus ATCC 200175</name>
    <dbReference type="NCBI Taxonomy" id="664439"/>
    <lineage>
        <taxon>Eukaryota</taxon>
        <taxon>Fungi</taxon>
        <taxon>Dikarya</taxon>
        <taxon>Basidiomycota</taxon>
        <taxon>Agaricomycotina</taxon>
        <taxon>Agaricomycetes</taxon>
        <taxon>Agaricomycetidae</taxon>
        <taxon>Boletales</taxon>
        <taxon>Paxilineae</taxon>
        <taxon>Paxillaceae</taxon>
        <taxon>Paxillus</taxon>
    </lineage>
</organism>
<dbReference type="EMBL" id="KN819490">
    <property type="protein sequence ID" value="KIJ09212.1"/>
    <property type="molecule type" value="Genomic_DNA"/>
</dbReference>
<reference evidence="2 3" key="1">
    <citation type="submission" date="2014-06" db="EMBL/GenBank/DDBJ databases">
        <authorList>
            <consortium name="DOE Joint Genome Institute"/>
            <person name="Kuo A."/>
            <person name="Kohler A."/>
            <person name="Nagy L.G."/>
            <person name="Floudas D."/>
            <person name="Copeland A."/>
            <person name="Barry K.W."/>
            <person name="Cichocki N."/>
            <person name="Veneault-Fourrey C."/>
            <person name="LaButti K."/>
            <person name="Lindquist E.A."/>
            <person name="Lipzen A."/>
            <person name="Lundell T."/>
            <person name="Morin E."/>
            <person name="Murat C."/>
            <person name="Sun H."/>
            <person name="Tunlid A."/>
            <person name="Henrissat B."/>
            <person name="Grigoriev I.V."/>
            <person name="Hibbett D.S."/>
            <person name="Martin F."/>
            <person name="Nordberg H.P."/>
            <person name="Cantor M.N."/>
            <person name="Hua S.X."/>
        </authorList>
    </citation>
    <scope>NUCLEOTIDE SEQUENCE [LARGE SCALE GENOMIC DNA]</scope>
    <source>
        <strain evidence="2 3">ATCC 200175</strain>
    </source>
</reference>
<dbReference type="InterPro" id="IPR000626">
    <property type="entry name" value="Ubiquitin-like_dom"/>
</dbReference>
<dbReference type="PROSITE" id="PS50053">
    <property type="entry name" value="UBIQUITIN_2"/>
    <property type="match status" value="1"/>
</dbReference>